<evidence type="ECO:0000313" key="2">
    <source>
        <dbReference type="EMBL" id="GGI81665.1"/>
    </source>
</evidence>
<dbReference type="Proteomes" id="UP000630149">
    <property type="component" value="Unassembled WGS sequence"/>
</dbReference>
<comment type="caution">
    <text evidence="2">The sequence shown here is derived from an EMBL/GenBank/DDBJ whole genome shotgun (WGS) entry which is preliminary data.</text>
</comment>
<evidence type="ECO:0000256" key="1">
    <source>
        <dbReference type="SAM" id="MobiDB-lite"/>
    </source>
</evidence>
<keyword evidence="3" id="KW-1185">Reference proteome</keyword>
<dbReference type="EMBL" id="BMOB01000002">
    <property type="protein sequence ID" value="GGI81665.1"/>
    <property type="molecule type" value="Genomic_DNA"/>
</dbReference>
<proteinExistence type="predicted"/>
<organism evidence="2 3">
    <name type="scientific">Legionella impletisoli</name>
    <dbReference type="NCBI Taxonomy" id="343510"/>
    <lineage>
        <taxon>Bacteria</taxon>
        <taxon>Pseudomonadati</taxon>
        <taxon>Pseudomonadota</taxon>
        <taxon>Gammaproteobacteria</taxon>
        <taxon>Legionellales</taxon>
        <taxon>Legionellaceae</taxon>
        <taxon>Legionella</taxon>
    </lineage>
</organism>
<name>A0A917JQT5_9GAMM</name>
<gene>
    <name evidence="2" type="ORF">GCM10007966_07690</name>
</gene>
<sequence length="268" mass="30531">MNDKWVKFHTAHTPLDVKINTGESNIVADWQRLNWDNAFINGQPIRELMEMKGIHQETLTEGQLRSFFSDTILWDLPEENKPQAVNYLMTSFHQGGLLHPVSASMYHVFNGSGIGPSAKAEDNDKQVNILTTPTGFKIQEIYTVKKFTLDPNAEDDLLEKYDNGRIEPDKGNDFCVKAQATLNVSFKEGKERIDMTSAHISYGNDHIQSIADKRGWFTKFVDYMKNLFNANTAKDLSIKDDDKLTKEHKSGMKDEQEDKDAITHRMGS</sequence>
<reference evidence="2" key="2">
    <citation type="submission" date="2020-09" db="EMBL/GenBank/DDBJ databases">
        <authorList>
            <person name="Sun Q."/>
            <person name="Ohkuma M."/>
        </authorList>
    </citation>
    <scope>NUCLEOTIDE SEQUENCE</scope>
    <source>
        <strain evidence="2">JCM 13919</strain>
    </source>
</reference>
<dbReference type="RefSeq" id="WP_165481081.1">
    <property type="nucleotide sequence ID" value="NZ_CAAAIA010000002.1"/>
</dbReference>
<accession>A0A917JQT5</accession>
<dbReference type="AlphaFoldDB" id="A0A917JQT5"/>
<evidence type="ECO:0000313" key="3">
    <source>
        <dbReference type="Proteomes" id="UP000630149"/>
    </source>
</evidence>
<feature type="region of interest" description="Disordered" evidence="1">
    <location>
        <begin position="240"/>
        <end position="268"/>
    </location>
</feature>
<reference evidence="2" key="1">
    <citation type="journal article" date="2014" name="Int. J. Syst. Evol. Microbiol.">
        <title>Complete genome sequence of Corynebacterium casei LMG S-19264T (=DSM 44701T), isolated from a smear-ripened cheese.</title>
        <authorList>
            <consortium name="US DOE Joint Genome Institute (JGI-PGF)"/>
            <person name="Walter F."/>
            <person name="Albersmeier A."/>
            <person name="Kalinowski J."/>
            <person name="Ruckert C."/>
        </authorList>
    </citation>
    <scope>NUCLEOTIDE SEQUENCE</scope>
    <source>
        <strain evidence="2">JCM 13919</strain>
    </source>
</reference>
<protein>
    <submittedName>
        <fullName evidence="2">Uncharacterized protein</fullName>
    </submittedName>
</protein>